<comment type="caution">
    <text evidence="2">The sequence shown here is derived from an EMBL/GenBank/DDBJ whole genome shotgun (WGS) entry which is preliminary data.</text>
</comment>
<protein>
    <submittedName>
        <fullName evidence="2">DUF4430 domain-containing protein</fullName>
    </submittedName>
</protein>
<proteinExistence type="predicted"/>
<dbReference type="AlphaFoldDB" id="A0A7C2K4M4"/>
<sequence length="157" mass="17624">MRGLAFLKNKWALAAMGILCWAIAASLVSGYYYYQYNDLVTRLEGAKATINLGVDYGNGTRVWYNGTKGLTLYDAMLNAGWNIDGKSYGVMGMYIKAINGLEESNSNFRYWGWWSWTDFGWAHGGSACDKYVVSPGETILWYYSPTDPNTFEMAPPP</sequence>
<keyword evidence="1" id="KW-0472">Membrane</keyword>
<evidence type="ECO:0000313" key="2">
    <source>
        <dbReference type="EMBL" id="HEN27885.1"/>
    </source>
</evidence>
<evidence type="ECO:0000256" key="1">
    <source>
        <dbReference type="SAM" id="Phobius"/>
    </source>
</evidence>
<keyword evidence="1" id="KW-1133">Transmembrane helix</keyword>
<organism evidence="2">
    <name type="scientific">candidate division WOR-3 bacterium</name>
    <dbReference type="NCBI Taxonomy" id="2052148"/>
    <lineage>
        <taxon>Bacteria</taxon>
        <taxon>Bacteria division WOR-3</taxon>
    </lineage>
</organism>
<dbReference type="Gene3D" id="2.170.130.30">
    <property type="match status" value="1"/>
</dbReference>
<name>A0A7C2K4M4_UNCW3</name>
<feature type="transmembrane region" description="Helical" evidence="1">
    <location>
        <begin position="12"/>
        <end position="34"/>
    </location>
</feature>
<gene>
    <name evidence="2" type="ORF">ENQ77_04365</name>
</gene>
<keyword evidence="1" id="KW-0812">Transmembrane</keyword>
<accession>A0A7C2K4M4</accession>
<reference evidence="2" key="1">
    <citation type="journal article" date="2020" name="mSystems">
        <title>Genome- and Community-Level Interaction Insights into Carbon Utilization and Element Cycling Functions of Hydrothermarchaeota in Hydrothermal Sediment.</title>
        <authorList>
            <person name="Zhou Z."/>
            <person name="Liu Y."/>
            <person name="Xu W."/>
            <person name="Pan J."/>
            <person name="Luo Z.H."/>
            <person name="Li M."/>
        </authorList>
    </citation>
    <scope>NUCLEOTIDE SEQUENCE [LARGE SCALE GENOMIC DNA]</scope>
    <source>
        <strain evidence="2">SpSt-34</strain>
    </source>
</reference>
<dbReference type="EMBL" id="DSOL01000130">
    <property type="protein sequence ID" value="HEN27885.1"/>
    <property type="molecule type" value="Genomic_DNA"/>
</dbReference>